<dbReference type="Proteomes" id="UP001267710">
    <property type="component" value="Unassembled WGS sequence"/>
</dbReference>
<dbReference type="RefSeq" id="WP_309831345.1">
    <property type="nucleotide sequence ID" value="NZ_JAVIZX010000001.1"/>
</dbReference>
<evidence type="ECO:0000313" key="2">
    <source>
        <dbReference type="Proteomes" id="UP001267710"/>
    </source>
</evidence>
<proteinExistence type="predicted"/>
<evidence type="ECO:0000313" key="1">
    <source>
        <dbReference type="EMBL" id="MDR6216152.1"/>
    </source>
</evidence>
<dbReference type="EMBL" id="JAVIZX010000001">
    <property type="protein sequence ID" value="MDR6216152.1"/>
    <property type="molecule type" value="Genomic_DNA"/>
</dbReference>
<protein>
    <submittedName>
        <fullName evidence="1">Uncharacterized protein</fullName>
    </submittedName>
</protein>
<sequence length="138" mass="15431">MQIEIIETGQRLSEGDWYARNPTIAFPRPLTDQVLQEAHDSFPTIPLARIVPPEPQSDPVPQSCTRRQGRLALLAAGHLDDVEQAIAAITDDTERRAAQIEYEADTWERGNAFVQQMWASLGGTSEQLDDLFRMAADL</sequence>
<keyword evidence="2" id="KW-1185">Reference proteome</keyword>
<reference evidence="1 2" key="1">
    <citation type="submission" date="2023-08" db="EMBL/GenBank/DDBJ databases">
        <title>Functional and genomic diversity of the sorghum phyllosphere microbiome.</title>
        <authorList>
            <person name="Shade A."/>
        </authorList>
    </citation>
    <scope>NUCLEOTIDE SEQUENCE [LARGE SCALE GENOMIC DNA]</scope>
    <source>
        <strain evidence="1 2">SORGH_AS_0335</strain>
    </source>
</reference>
<organism evidence="1 2">
    <name type="scientific">Paracidovorax wautersii</name>
    <dbReference type="NCBI Taxonomy" id="1177982"/>
    <lineage>
        <taxon>Bacteria</taxon>
        <taxon>Pseudomonadati</taxon>
        <taxon>Pseudomonadota</taxon>
        <taxon>Betaproteobacteria</taxon>
        <taxon>Burkholderiales</taxon>
        <taxon>Comamonadaceae</taxon>
        <taxon>Paracidovorax</taxon>
    </lineage>
</organism>
<name>A0ABU1IH57_9BURK</name>
<comment type="caution">
    <text evidence="1">The sequence shown here is derived from an EMBL/GenBank/DDBJ whole genome shotgun (WGS) entry which is preliminary data.</text>
</comment>
<gene>
    <name evidence="1" type="ORF">QE399_003841</name>
</gene>
<accession>A0ABU1IH57</accession>